<protein>
    <recommendedName>
        <fullName evidence="3">DUF2513 domain-containing protein</fullName>
    </recommendedName>
</protein>
<name>A0ABY2V0E4_9RHOB</name>
<comment type="caution">
    <text evidence="1">The sequence shown here is derived from an EMBL/GenBank/DDBJ whole genome shotgun (WGS) entry which is preliminary data.</text>
</comment>
<sequence>MSDLLKSELVIAKILELLMDWGIQETQLEFKELGLSEEYAPHFFPCVEWLKDEGVIRTGKVFKYLEGGGSGIVSGPVLTSYGLAALGHKITVGENEEKLSEAVKEVSSGTKSYSNIGDLVGGILGGFTKSISS</sequence>
<dbReference type="EMBL" id="VAUA01000001">
    <property type="protein sequence ID" value="TLP69184.1"/>
    <property type="molecule type" value="Genomic_DNA"/>
</dbReference>
<accession>A0ABY2V0E4</accession>
<gene>
    <name evidence="1" type="ORF">FEE96_02555</name>
</gene>
<evidence type="ECO:0008006" key="3">
    <source>
        <dbReference type="Google" id="ProtNLM"/>
    </source>
</evidence>
<dbReference type="RefSeq" id="WP_138161418.1">
    <property type="nucleotide sequence ID" value="NZ_VAUA01000001.1"/>
</dbReference>
<evidence type="ECO:0000313" key="2">
    <source>
        <dbReference type="Proteomes" id="UP000305041"/>
    </source>
</evidence>
<keyword evidence="2" id="KW-1185">Reference proteome</keyword>
<evidence type="ECO:0000313" key="1">
    <source>
        <dbReference type="EMBL" id="TLP69184.1"/>
    </source>
</evidence>
<dbReference type="Proteomes" id="UP000305041">
    <property type="component" value="Unassembled WGS sequence"/>
</dbReference>
<organism evidence="1 2">
    <name type="scientific">Parasedimentitalea maritima</name>
    <dbReference type="NCBI Taxonomy" id="2578117"/>
    <lineage>
        <taxon>Bacteria</taxon>
        <taxon>Pseudomonadati</taxon>
        <taxon>Pseudomonadota</taxon>
        <taxon>Alphaproteobacteria</taxon>
        <taxon>Rhodobacterales</taxon>
        <taxon>Paracoccaceae</taxon>
        <taxon>Parasedimentitalea</taxon>
    </lineage>
</organism>
<reference evidence="1 2" key="1">
    <citation type="submission" date="2019-05" db="EMBL/GenBank/DDBJ databases">
        <title>Draft genome sequence of Pelagicola sp. DSW4-44.</title>
        <authorList>
            <person name="Oh J."/>
        </authorList>
    </citation>
    <scope>NUCLEOTIDE SEQUENCE [LARGE SCALE GENOMIC DNA]</scope>
    <source>
        <strain evidence="1 2">DSW4-44</strain>
    </source>
</reference>
<proteinExistence type="predicted"/>